<dbReference type="Gene3D" id="2.40.128.270">
    <property type="match status" value="1"/>
</dbReference>
<dbReference type="Proteomes" id="UP000653730">
    <property type="component" value="Unassembled WGS sequence"/>
</dbReference>
<dbReference type="InterPro" id="IPR005184">
    <property type="entry name" value="DUF306_Meta_HslJ"/>
</dbReference>
<name>A0A926JWF4_9FLAO</name>
<feature type="domain" description="DUF306" evidence="1">
    <location>
        <begin position="29"/>
        <end position="137"/>
    </location>
</feature>
<dbReference type="EMBL" id="JACVDC010000142">
    <property type="protein sequence ID" value="MBC9798616.1"/>
    <property type="molecule type" value="Genomic_DNA"/>
</dbReference>
<comment type="caution">
    <text evidence="2">The sequence shown here is derived from an EMBL/GenBank/DDBJ whole genome shotgun (WGS) entry which is preliminary data.</text>
</comment>
<evidence type="ECO:0000313" key="2">
    <source>
        <dbReference type="EMBL" id="MBC9798616.1"/>
    </source>
</evidence>
<dbReference type="Pfam" id="PF03724">
    <property type="entry name" value="META"/>
    <property type="match status" value="1"/>
</dbReference>
<dbReference type="InterPro" id="IPR053147">
    <property type="entry name" value="Hsp_HslJ-like"/>
</dbReference>
<sequence>MKHNTLMLVTVLTLLFGACGTVKNEKGNDLFGSAWELEYITGKRIAFDGLFPDKKPRISFEKDSGKAMGNSGCNGYSSDYALDGNTLSFGDPGPTTMMYCGEGEPEFLKAIKKVNGYSFDKEGKLNLLMDDLPVLRFKKVIP</sequence>
<dbReference type="RefSeq" id="WP_187967724.1">
    <property type="nucleotide sequence ID" value="NZ_JACVDC010000142.1"/>
</dbReference>
<gene>
    <name evidence="2" type="ORF">IBL28_21805</name>
</gene>
<reference evidence="2 3" key="1">
    <citation type="submission" date="2020-09" db="EMBL/GenBank/DDBJ databases">
        <title>Sinomicrobium weinanense sp. nov., a halophilic bacteria isolated from saline-alkali soil.</title>
        <authorList>
            <person name="Wu P."/>
            <person name="Ren H."/>
            <person name="Mei Y."/>
            <person name="Liang Y."/>
            <person name="Chen Z."/>
        </authorList>
    </citation>
    <scope>NUCLEOTIDE SEQUENCE [LARGE SCALE GENOMIC DNA]</scope>
    <source>
        <strain evidence="2 3">FJxs</strain>
    </source>
</reference>
<proteinExistence type="predicted"/>
<protein>
    <submittedName>
        <fullName evidence="2">META domain-containing protein</fullName>
    </submittedName>
</protein>
<dbReference type="PANTHER" id="PTHR35535:SF2">
    <property type="entry name" value="DUF306 DOMAIN-CONTAINING PROTEIN"/>
    <property type="match status" value="1"/>
</dbReference>
<keyword evidence="3" id="KW-1185">Reference proteome</keyword>
<dbReference type="AlphaFoldDB" id="A0A926JWF4"/>
<evidence type="ECO:0000259" key="1">
    <source>
        <dbReference type="Pfam" id="PF03724"/>
    </source>
</evidence>
<accession>A0A926JWF4</accession>
<dbReference type="InterPro" id="IPR038670">
    <property type="entry name" value="HslJ-like_sf"/>
</dbReference>
<organism evidence="2 3">
    <name type="scientific">Sinomicrobium weinanense</name>
    <dbReference type="NCBI Taxonomy" id="2842200"/>
    <lineage>
        <taxon>Bacteria</taxon>
        <taxon>Pseudomonadati</taxon>
        <taxon>Bacteroidota</taxon>
        <taxon>Flavobacteriia</taxon>
        <taxon>Flavobacteriales</taxon>
        <taxon>Flavobacteriaceae</taxon>
        <taxon>Sinomicrobium</taxon>
    </lineage>
</organism>
<dbReference type="PROSITE" id="PS51257">
    <property type="entry name" value="PROKAR_LIPOPROTEIN"/>
    <property type="match status" value="1"/>
</dbReference>
<evidence type="ECO:0000313" key="3">
    <source>
        <dbReference type="Proteomes" id="UP000653730"/>
    </source>
</evidence>
<dbReference type="PANTHER" id="PTHR35535">
    <property type="entry name" value="HEAT SHOCK PROTEIN HSLJ"/>
    <property type="match status" value="1"/>
</dbReference>